<reference evidence="2" key="1">
    <citation type="submission" date="2019-08" db="EMBL/GenBank/DDBJ databases">
        <authorList>
            <person name="Kucharzyk K."/>
            <person name="Murdoch R.W."/>
            <person name="Higgins S."/>
            <person name="Loffler F."/>
        </authorList>
    </citation>
    <scope>NUCLEOTIDE SEQUENCE</scope>
</reference>
<dbReference type="GO" id="GO:0016787">
    <property type="term" value="F:hydrolase activity"/>
    <property type="evidence" value="ECO:0007669"/>
    <property type="project" value="InterPro"/>
</dbReference>
<organism evidence="2">
    <name type="scientific">bioreactor metagenome</name>
    <dbReference type="NCBI Taxonomy" id="1076179"/>
    <lineage>
        <taxon>unclassified sequences</taxon>
        <taxon>metagenomes</taxon>
        <taxon>ecological metagenomes</taxon>
    </lineage>
</organism>
<proteinExistence type="predicted"/>
<sequence length="230" mass="25871">MLFTIADVHLSGSVNKPMNVFGEKWDSYEGRLSENWKAAVGPSDTVVMPGDISWGMTMEEAMADFSFLDALPGRKLIGKGNHDYWWTSVSKMKKALDDAGIRTIDFLYNNAYRVEELAVCGTKGYLWDTEETEVQNAKIMNRELARLELSLAAGKKLGGESVVFLHYPPVTAVFKNDAYIDTMLKYGVTQCYYGHIHGAGHRSAFNGKYRGIEFSLISADYIEFYPVFIK</sequence>
<dbReference type="InterPro" id="IPR029052">
    <property type="entry name" value="Metallo-depent_PP-like"/>
</dbReference>
<dbReference type="PANTHER" id="PTHR31302">
    <property type="entry name" value="TRANSMEMBRANE PROTEIN WITH METALLOPHOSPHOESTERASE DOMAIN-RELATED"/>
    <property type="match status" value="1"/>
</dbReference>
<accession>A0A644X5I9</accession>
<dbReference type="InterPro" id="IPR014578">
    <property type="entry name" value="Pesterase_CT488"/>
</dbReference>
<dbReference type="InterPro" id="IPR051158">
    <property type="entry name" value="Metallophosphoesterase_sf"/>
</dbReference>
<dbReference type="PANTHER" id="PTHR31302:SF22">
    <property type="entry name" value="PHOSPHOESTERASE"/>
    <property type="match status" value="1"/>
</dbReference>
<evidence type="ECO:0000313" key="2">
    <source>
        <dbReference type="EMBL" id="MPM09414.1"/>
    </source>
</evidence>
<dbReference type="EMBL" id="VSSQ01001566">
    <property type="protein sequence ID" value="MPM09414.1"/>
    <property type="molecule type" value="Genomic_DNA"/>
</dbReference>
<feature type="domain" description="Calcineurin-like phosphoesterase" evidence="1">
    <location>
        <begin position="5"/>
        <end position="198"/>
    </location>
</feature>
<dbReference type="Gene3D" id="3.60.21.10">
    <property type="match status" value="1"/>
</dbReference>
<gene>
    <name evidence="2" type="ORF">SDC9_55731</name>
</gene>
<comment type="caution">
    <text evidence="2">The sequence shown here is derived from an EMBL/GenBank/DDBJ whole genome shotgun (WGS) entry which is preliminary data.</text>
</comment>
<name>A0A644X5I9_9ZZZZ</name>
<dbReference type="Pfam" id="PF00149">
    <property type="entry name" value="Metallophos"/>
    <property type="match status" value="1"/>
</dbReference>
<evidence type="ECO:0000259" key="1">
    <source>
        <dbReference type="Pfam" id="PF00149"/>
    </source>
</evidence>
<protein>
    <recommendedName>
        <fullName evidence="1">Calcineurin-like phosphoesterase domain-containing protein</fullName>
    </recommendedName>
</protein>
<dbReference type="AlphaFoldDB" id="A0A644X5I9"/>
<dbReference type="SUPFAM" id="SSF56300">
    <property type="entry name" value="Metallo-dependent phosphatases"/>
    <property type="match status" value="1"/>
</dbReference>
<dbReference type="InterPro" id="IPR004843">
    <property type="entry name" value="Calcineurin-like_PHP"/>
</dbReference>
<dbReference type="PIRSF" id="PIRSF033094">
    <property type="entry name" value="Pesterase_CT488"/>
    <property type="match status" value="1"/>
</dbReference>